<name>A0A392LZT1_9FABA</name>
<dbReference type="SMART" id="SM00645">
    <property type="entry name" value="Pept_C1"/>
    <property type="match status" value="1"/>
</dbReference>
<keyword evidence="2" id="KW-0645">Protease</keyword>
<dbReference type="PANTHER" id="PTHR12411">
    <property type="entry name" value="CYSTEINE PROTEASE FAMILY C1-RELATED"/>
    <property type="match status" value="1"/>
</dbReference>
<sequence>MLLRFFSSGFRSIKGAVDWRKKGALAPVKNQGCSGVCTLMACIASIESIFQIKSPSGDLIELSSQHMLNCIARQYSRHKGVSGPRIDAVIDGINEVDIFKFAITKGIPTEKAFPYKGVSEAIKSIKDPLPDFKEKYFIDTYQWIRERSTKKTQQKMEEQVARQPIVGSVDASTWKEIDWKEDKVYSGPPSTDLNHAIVIAGYGTHDDGTDFWLVRNSWGTGFGDGGYVKIKRGDNSFGIEIYASFPVLYDHPSFD</sequence>
<dbReference type="InterPro" id="IPR013128">
    <property type="entry name" value="Peptidase_C1A"/>
</dbReference>
<dbReference type="InterPro" id="IPR025661">
    <property type="entry name" value="Pept_asp_AS"/>
</dbReference>
<evidence type="ECO:0000256" key="2">
    <source>
        <dbReference type="ARBA" id="ARBA00022670"/>
    </source>
</evidence>
<keyword evidence="8" id="KW-1185">Reference proteome</keyword>
<keyword evidence="5" id="KW-1015">Disulfide bond</keyword>
<dbReference type="SUPFAM" id="SSF54001">
    <property type="entry name" value="Cysteine proteinases"/>
    <property type="match status" value="1"/>
</dbReference>
<evidence type="ECO:0000313" key="8">
    <source>
        <dbReference type="Proteomes" id="UP000265520"/>
    </source>
</evidence>
<reference evidence="7 8" key="1">
    <citation type="journal article" date="2018" name="Front. Plant Sci.">
        <title>Red Clover (Trifolium pratense) and Zigzag Clover (T. medium) - A Picture of Genomic Similarities and Differences.</title>
        <authorList>
            <person name="Dluhosova J."/>
            <person name="Istvanek J."/>
            <person name="Nedelnik J."/>
            <person name="Repkova J."/>
        </authorList>
    </citation>
    <scope>NUCLEOTIDE SEQUENCE [LARGE SCALE GENOMIC DNA]</scope>
    <source>
        <strain evidence="8">cv. 10/8</strain>
        <tissue evidence="7">Leaf</tissue>
    </source>
</reference>
<evidence type="ECO:0000259" key="6">
    <source>
        <dbReference type="SMART" id="SM00645"/>
    </source>
</evidence>
<gene>
    <name evidence="7" type="ORF">A2U01_0001014</name>
</gene>
<proteinExistence type="inferred from homology"/>
<evidence type="ECO:0000256" key="4">
    <source>
        <dbReference type="ARBA" id="ARBA00022807"/>
    </source>
</evidence>
<comment type="similarity">
    <text evidence="1">Belongs to the peptidase C1 family.</text>
</comment>
<evidence type="ECO:0000256" key="5">
    <source>
        <dbReference type="ARBA" id="ARBA00023157"/>
    </source>
</evidence>
<keyword evidence="3" id="KW-0378">Hydrolase</keyword>
<evidence type="ECO:0000256" key="1">
    <source>
        <dbReference type="ARBA" id="ARBA00008455"/>
    </source>
</evidence>
<dbReference type="InterPro" id="IPR000668">
    <property type="entry name" value="Peptidase_C1A_C"/>
</dbReference>
<dbReference type="InterPro" id="IPR039417">
    <property type="entry name" value="Peptidase_C1A_papain-like"/>
</dbReference>
<dbReference type="Proteomes" id="UP000265520">
    <property type="component" value="Unassembled WGS sequence"/>
</dbReference>
<dbReference type="PROSITE" id="PS00640">
    <property type="entry name" value="THIOL_PROTEASE_ASN"/>
    <property type="match status" value="1"/>
</dbReference>
<protein>
    <submittedName>
        <fullName evidence="7">Cysteine proteinase EP-B 2-like</fullName>
    </submittedName>
</protein>
<dbReference type="EMBL" id="LXQA010000828">
    <property type="protein sequence ID" value="MCH80248.1"/>
    <property type="molecule type" value="Genomic_DNA"/>
</dbReference>
<organism evidence="7 8">
    <name type="scientific">Trifolium medium</name>
    <dbReference type="NCBI Taxonomy" id="97028"/>
    <lineage>
        <taxon>Eukaryota</taxon>
        <taxon>Viridiplantae</taxon>
        <taxon>Streptophyta</taxon>
        <taxon>Embryophyta</taxon>
        <taxon>Tracheophyta</taxon>
        <taxon>Spermatophyta</taxon>
        <taxon>Magnoliopsida</taxon>
        <taxon>eudicotyledons</taxon>
        <taxon>Gunneridae</taxon>
        <taxon>Pentapetalae</taxon>
        <taxon>rosids</taxon>
        <taxon>fabids</taxon>
        <taxon>Fabales</taxon>
        <taxon>Fabaceae</taxon>
        <taxon>Papilionoideae</taxon>
        <taxon>50 kb inversion clade</taxon>
        <taxon>NPAAA clade</taxon>
        <taxon>Hologalegina</taxon>
        <taxon>IRL clade</taxon>
        <taxon>Trifolieae</taxon>
        <taxon>Trifolium</taxon>
    </lineage>
</organism>
<dbReference type="CDD" id="cd02248">
    <property type="entry name" value="Peptidase_C1A"/>
    <property type="match status" value="1"/>
</dbReference>
<dbReference type="InterPro" id="IPR038765">
    <property type="entry name" value="Papain-like_cys_pep_sf"/>
</dbReference>
<dbReference type="Pfam" id="PF00112">
    <property type="entry name" value="Peptidase_C1"/>
    <property type="match status" value="1"/>
</dbReference>
<comment type="caution">
    <text evidence="7">The sequence shown here is derived from an EMBL/GenBank/DDBJ whole genome shotgun (WGS) entry which is preliminary data.</text>
</comment>
<evidence type="ECO:0000256" key="3">
    <source>
        <dbReference type="ARBA" id="ARBA00022801"/>
    </source>
</evidence>
<accession>A0A392LZT1</accession>
<dbReference type="GO" id="GO:0008234">
    <property type="term" value="F:cysteine-type peptidase activity"/>
    <property type="evidence" value="ECO:0007669"/>
    <property type="project" value="UniProtKB-KW"/>
</dbReference>
<dbReference type="InterPro" id="IPR025660">
    <property type="entry name" value="Pept_his_AS"/>
</dbReference>
<keyword evidence="4" id="KW-0788">Thiol protease</keyword>
<dbReference type="AlphaFoldDB" id="A0A392LZT1"/>
<evidence type="ECO:0000313" key="7">
    <source>
        <dbReference type="EMBL" id="MCH80248.1"/>
    </source>
</evidence>
<dbReference type="GO" id="GO:0006508">
    <property type="term" value="P:proteolysis"/>
    <property type="evidence" value="ECO:0007669"/>
    <property type="project" value="UniProtKB-KW"/>
</dbReference>
<dbReference type="Gene3D" id="3.90.70.10">
    <property type="entry name" value="Cysteine proteinases"/>
    <property type="match status" value="1"/>
</dbReference>
<feature type="domain" description="Peptidase C1A papain C-terminal" evidence="6">
    <location>
        <begin position="13"/>
        <end position="247"/>
    </location>
</feature>
<dbReference type="PROSITE" id="PS00639">
    <property type="entry name" value="THIOL_PROTEASE_HIS"/>
    <property type="match status" value="1"/>
</dbReference>